<feature type="domain" description="Antitoxin SocA-like Panacea" evidence="1">
    <location>
        <begin position="28"/>
        <end position="124"/>
    </location>
</feature>
<protein>
    <submittedName>
        <fullName evidence="2">DUF4065 domain-containing protein</fullName>
    </submittedName>
</protein>
<dbReference type="AlphaFoldDB" id="A0A3G8Y394"/>
<gene>
    <name evidence="2" type="ORF">EIB74_00525</name>
</gene>
<evidence type="ECO:0000259" key="1">
    <source>
        <dbReference type="Pfam" id="PF13274"/>
    </source>
</evidence>
<organism evidence="2 3">
    <name type="scientific">Epilithonimonas vandammei</name>
    <dbReference type="NCBI Taxonomy" id="2487072"/>
    <lineage>
        <taxon>Bacteria</taxon>
        <taxon>Pseudomonadati</taxon>
        <taxon>Bacteroidota</taxon>
        <taxon>Flavobacteriia</taxon>
        <taxon>Flavobacteriales</taxon>
        <taxon>Weeksellaceae</taxon>
        <taxon>Chryseobacterium group</taxon>
        <taxon>Epilithonimonas</taxon>
    </lineage>
</organism>
<dbReference type="InterPro" id="IPR025272">
    <property type="entry name" value="SocA_Panacea"/>
</dbReference>
<proteinExistence type="predicted"/>
<evidence type="ECO:0000313" key="3">
    <source>
        <dbReference type="Proteomes" id="UP000281810"/>
    </source>
</evidence>
<dbReference type="Pfam" id="PF13274">
    <property type="entry name" value="SocA_Panacea"/>
    <property type="match status" value="1"/>
</dbReference>
<keyword evidence="3" id="KW-1185">Reference proteome</keyword>
<dbReference type="EMBL" id="CP034161">
    <property type="protein sequence ID" value="AZI38537.1"/>
    <property type="molecule type" value="Genomic_DNA"/>
</dbReference>
<reference evidence="3" key="1">
    <citation type="submission" date="2018-11" db="EMBL/GenBank/DDBJ databases">
        <title>Proposal to divide the Flavobacteriaceae and reorganize its genera based on Amino Acid Identity values calculated from whole genome sequences.</title>
        <authorList>
            <person name="Nicholson A.C."/>
            <person name="Gulvik C.A."/>
            <person name="Whitney A.M."/>
            <person name="Humrighouse B.W."/>
            <person name="Bell M."/>
            <person name="Holmes B."/>
            <person name="Steigerwalt A.B."/>
            <person name="Villarma A."/>
            <person name="Sheth M."/>
            <person name="Batra D."/>
            <person name="Pryor J."/>
            <person name="Bernardet J.-F."/>
            <person name="Hugo C."/>
            <person name="Kampfer P."/>
            <person name="Newman J.D."/>
            <person name="McQuiston J.R."/>
        </authorList>
    </citation>
    <scope>NUCLEOTIDE SEQUENCE [LARGE SCALE GENOMIC DNA]</scope>
    <source>
        <strain evidence="3">F5649</strain>
    </source>
</reference>
<dbReference type="RefSeq" id="WP_124800880.1">
    <property type="nucleotide sequence ID" value="NZ_CP034161.1"/>
</dbReference>
<sequence>METVQNISDYIIYRLKSEGNQSLSFLKLQKLLFYTQAWHLAFTGDPLFDEKFQAWIHGPVSRQIFDNYKNSKYMYSEMTLKDIISERYKSIKPEIKVHVDSVLDSYASFSSSELETMTHQEEPWLSAREGFDEYQRCEVEISEDLMRKYYGARLQA</sequence>
<dbReference type="Proteomes" id="UP000281810">
    <property type="component" value="Chromosome"/>
</dbReference>
<accession>A0A3G8Y394</accession>
<name>A0A3G8Y394_9FLAO</name>
<dbReference type="OrthoDB" id="9799173at2"/>
<evidence type="ECO:0000313" key="2">
    <source>
        <dbReference type="EMBL" id="AZI38537.1"/>
    </source>
</evidence>